<accession>A0A4S3TNJ0</accession>
<sequence>MTESTHPEEKAQSFEFTQTSPLSLSDFDGADHRRKHKLSFDTSTLPDDADPWMADLLDWLLDGINAITNYPTLCLWLRGSTRDLLLGYEPADGHERARFIRAATFSNSGLSAFELSRDNEIDAGLVTVFDAVNILYDFVCGVGGHYGEEPSVVLTDMMYLQQVASATHPIATDMPDGTESWSRSQLVDRRFPLPNDRDRVALPEPVFDPSWHQQDPPEDPHNHPEQLLSEHIDQS</sequence>
<dbReference type="EMBL" id="RBZW01000015">
    <property type="protein sequence ID" value="THE65831.1"/>
    <property type="molecule type" value="Genomic_DNA"/>
</dbReference>
<keyword evidence="3" id="KW-1185">Reference proteome</keyword>
<protein>
    <submittedName>
        <fullName evidence="2">Uncharacterized protein</fullName>
    </submittedName>
</protein>
<feature type="compositionally biased region" description="Basic and acidic residues" evidence="1">
    <location>
        <begin position="218"/>
        <end position="235"/>
    </location>
</feature>
<evidence type="ECO:0000313" key="3">
    <source>
        <dbReference type="Proteomes" id="UP000318864"/>
    </source>
</evidence>
<feature type="compositionally biased region" description="Basic and acidic residues" evidence="1">
    <location>
        <begin position="192"/>
        <end position="201"/>
    </location>
</feature>
<organism evidence="2 3">
    <name type="scientific">Salinadaptatus halalkaliphilus</name>
    <dbReference type="NCBI Taxonomy" id="2419781"/>
    <lineage>
        <taxon>Archaea</taxon>
        <taxon>Methanobacteriati</taxon>
        <taxon>Methanobacteriota</taxon>
        <taxon>Stenosarchaea group</taxon>
        <taxon>Halobacteria</taxon>
        <taxon>Halobacteriales</taxon>
        <taxon>Natrialbaceae</taxon>
        <taxon>Salinadaptatus</taxon>
    </lineage>
</organism>
<evidence type="ECO:0000313" key="2">
    <source>
        <dbReference type="EMBL" id="THE65831.1"/>
    </source>
</evidence>
<name>A0A4S3TNJ0_9EURY</name>
<reference evidence="2 3" key="1">
    <citation type="submission" date="2018-10" db="EMBL/GenBank/DDBJ databases">
        <title>Natronolimnobius sp. XQ-INN 246 isolated from Inner Mongolia Autonomous Region of China.</title>
        <authorList>
            <person name="Xue Q."/>
        </authorList>
    </citation>
    <scope>NUCLEOTIDE SEQUENCE [LARGE SCALE GENOMIC DNA]</scope>
    <source>
        <strain evidence="2 3">XQ-INN 246</strain>
    </source>
</reference>
<dbReference type="RefSeq" id="WP_141463698.1">
    <property type="nucleotide sequence ID" value="NZ_RBZW01000015.1"/>
</dbReference>
<gene>
    <name evidence="2" type="ORF">D8Y22_05455</name>
</gene>
<comment type="caution">
    <text evidence="2">The sequence shown here is derived from an EMBL/GenBank/DDBJ whole genome shotgun (WGS) entry which is preliminary data.</text>
</comment>
<dbReference type="AlphaFoldDB" id="A0A4S3TNJ0"/>
<proteinExistence type="predicted"/>
<feature type="region of interest" description="Disordered" evidence="1">
    <location>
        <begin position="192"/>
        <end position="235"/>
    </location>
</feature>
<evidence type="ECO:0000256" key="1">
    <source>
        <dbReference type="SAM" id="MobiDB-lite"/>
    </source>
</evidence>
<dbReference type="Proteomes" id="UP000318864">
    <property type="component" value="Unassembled WGS sequence"/>
</dbReference>